<feature type="domain" description="Organic solvent tolerance-like N-terminal" evidence="5">
    <location>
        <begin position="33"/>
        <end position="144"/>
    </location>
</feature>
<comment type="subunit">
    <text evidence="4">Component of the lipopolysaccharide transport and assembly complex.</text>
</comment>
<feature type="chain" id="PRO_5044947467" description="Lipopolysaccharide export system protein LptA" evidence="4">
    <location>
        <begin position="23"/>
        <end position="166"/>
    </location>
</feature>
<evidence type="ECO:0000313" key="6">
    <source>
        <dbReference type="EMBL" id="MFD1383927.1"/>
    </source>
</evidence>
<comment type="caution">
    <text evidence="6">The sequence shown here is derived from an EMBL/GenBank/DDBJ whole genome shotgun (WGS) entry which is preliminary data.</text>
</comment>
<sequence precursor="true">MNQKKIKLISTLAIILSVPAYALPDDQSQPISVEADKATFDQKSGVATYKGNVIATQGSIRIVAESLIINTNTATSAFQSLHATGTPSEFSQVLDEAGTLLKATGNTLDYDTSAGELEIHKNGFLKRGDNEIAADYIHYYMETDVFNAENRGSGRVNMTLQPATEQ</sequence>
<keyword evidence="1 4" id="KW-0813">Transport</keyword>
<dbReference type="EMBL" id="JBHTMN010000012">
    <property type="protein sequence ID" value="MFD1383927.1"/>
    <property type="molecule type" value="Genomic_DNA"/>
</dbReference>
<protein>
    <recommendedName>
        <fullName evidence="4">Lipopolysaccharide export system protein LptA</fullName>
    </recommendedName>
</protein>
<comment type="subcellular location">
    <subcellularLocation>
        <location evidence="4">Periplasm</location>
    </subcellularLocation>
</comment>
<dbReference type="Gene3D" id="2.60.450.10">
    <property type="entry name" value="Lipopolysaccharide (LPS) transport protein A like domain"/>
    <property type="match status" value="1"/>
</dbReference>
<dbReference type="InterPro" id="IPR005653">
    <property type="entry name" value="OstA-like_N"/>
</dbReference>
<dbReference type="PANTHER" id="PTHR36504:SF1">
    <property type="entry name" value="LIPOPOLYSACCHARIDE EXPORT SYSTEM PROTEIN LPTA"/>
    <property type="match status" value="1"/>
</dbReference>
<proteinExistence type="inferred from homology"/>
<keyword evidence="2 4" id="KW-0732">Signal</keyword>
<evidence type="ECO:0000256" key="3">
    <source>
        <dbReference type="ARBA" id="ARBA00022764"/>
    </source>
</evidence>
<evidence type="ECO:0000259" key="5">
    <source>
        <dbReference type="Pfam" id="PF03968"/>
    </source>
</evidence>
<feature type="signal peptide" evidence="4">
    <location>
        <begin position="1"/>
        <end position="22"/>
    </location>
</feature>
<comment type="similarity">
    <text evidence="4">Belongs to the LptA family.</text>
</comment>
<dbReference type="InterPro" id="IPR052037">
    <property type="entry name" value="LPS_export_LptA"/>
</dbReference>
<evidence type="ECO:0000313" key="7">
    <source>
        <dbReference type="Proteomes" id="UP001597059"/>
    </source>
</evidence>
<keyword evidence="3 4" id="KW-0574">Periplasm</keyword>
<dbReference type="Pfam" id="PF03968">
    <property type="entry name" value="LptD_N"/>
    <property type="match status" value="1"/>
</dbReference>
<keyword evidence="7" id="KW-1185">Reference proteome</keyword>
<evidence type="ECO:0000256" key="2">
    <source>
        <dbReference type="ARBA" id="ARBA00022729"/>
    </source>
</evidence>
<dbReference type="NCBIfam" id="TIGR03002">
    <property type="entry name" value="outer_YhbN_LptA"/>
    <property type="match status" value="1"/>
</dbReference>
<dbReference type="Proteomes" id="UP001597059">
    <property type="component" value="Unassembled WGS sequence"/>
</dbReference>
<dbReference type="InterPro" id="IPR014340">
    <property type="entry name" value="LptA"/>
</dbReference>
<comment type="function">
    <text evidence="4">Involved in the assembly of lipopolysaccharide (LPS). Required for the translocation of LPS from the inner membrane to the outer membrane. May form a bridge between the inner membrane and the outer membrane, via interactions with LptC and LptD, thereby facilitating LPS transfer across the periplasm.</text>
</comment>
<organism evidence="6 7">
    <name type="scientific">Rhodanobacter aciditrophus</name>
    <dbReference type="NCBI Taxonomy" id="1623218"/>
    <lineage>
        <taxon>Bacteria</taxon>
        <taxon>Pseudomonadati</taxon>
        <taxon>Pseudomonadota</taxon>
        <taxon>Gammaproteobacteria</taxon>
        <taxon>Lysobacterales</taxon>
        <taxon>Rhodanobacteraceae</taxon>
        <taxon>Rhodanobacter</taxon>
    </lineage>
</organism>
<dbReference type="PANTHER" id="PTHR36504">
    <property type="entry name" value="LIPOPOLYSACCHARIDE EXPORT SYSTEM PROTEIN LPTA"/>
    <property type="match status" value="1"/>
</dbReference>
<evidence type="ECO:0000256" key="1">
    <source>
        <dbReference type="ARBA" id="ARBA00022448"/>
    </source>
</evidence>
<reference evidence="7" key="1">
    <citation type="journal article" date="2019" name="Int. J. Syst. Evol. Microbiol.">
        <title>The Global Catalogue of Microorganisms (GCM) 10K type strain sequencing project: providing services to taxonomists for standard genome sequencing and annotation.</title>
        <authorList>
            <consortium name="The Broad Institute Genomics Platform"/>
            <consortium name="The Broad Institute Genome Sequencing Center for Infectious Disease"/>
            <person name="Wu L."/>
            <person name="Ma J."/>
        </authorList>
    </citation>
    <scope>NUCLEOTIDE SEQUENCE [LARGE SCALE GENOMIC DNA]</scope>
    <source>
        <strain evidence="7">JCM 30774</strain>
    </source>
</reference>
<dbReference type="HAMAP" id="MF_01914">
    <property type="entry name" value="LPS_assembly_LptA"/>
    <property type="match status" value="1"/>
</dbReference>
<accession>A0ABW4B149</accession>
<name>A0ABW4B149_9GAMM</name>
<gene>
    <name evidence="4 6" type="primary">lptA</name>
    <name evidence="6" type="ORF">ACFQ45_11130</name>
</gene>
<dbReference type="RefSeq" id="WP_377367664.1">
    <property type="nucleotide sequence ID" value="NZ_JBHTMN010000012.1"/>
</dbReference>
<evidence type="ECO:0000256" key="4">
    <source>
        <dbReference type="HAMAP-Rule" id="MF_01914"/>
    </source>
</evidence>